<dbReference type="InParanoid" id="G4YMW0"/>
<dbReference type="EMBL" id="JH159151">
    <property type="protein sequence ID" value="EGZ29493.1"/>
    <property type="molecule type" value="Genomic_DNA"/>
</dbReference>
<dbReference type="KEGG" id="psoj:PHYSODRAFT_474527"/>
<evidence type="ECO:0000313" key="3">
    <source>
        <dbReference type="Proteomes" id="UP000002640"/>
    </source>
</evidence>
<sequence>MRRVRLCTKAQGRPNKSRRETSNSLYQLSFDFRTSKQNPVEEFPSHAATCLAVSTNGPFDSTDTCLLEHSLTLALDEDASEGEKSLELHAGRASRPGCARRESDVTWRGCTDELDLNCGKWRCDFSRQHAGRYRLAAISREDVGRLSRALVGERL</sequence>
<organism evidence="2 3">
    <name type="scientific">Phytophthora sojae (strain P6497)</name>
    <name type="common">Soybean stem and root rot agent</name>
    <name type="synonym">Phytophthora megasperma f. sp. glycines</name>
    <dbReference type="NCBI Taxonomy" id="1094619"/>
    <lineage>
        <taxon>Eukaryota</taxon>
        <taxon>Sar</taxon>
        <taxon>Stramenopiles</taxon>
        <taxon>Oomycota</taxon>
        <taxon>Peronosporomycetes</taxon>
        <taxon>Peronosporales</taxon>
        <taxon>Peronosporaceae</taxon>
        <taxon>Phytophthora</taxon>
    </lineage>
</organism>
<proteinExistence type="predicted"/>
<protein>
    <submittedName>
        <fullName evidence="2">Uncharacterized protein</fullName>
    </submittedName>
</protein>
<dbReference type="RefSeq" id="XP_009516768.1">
    <property type="nucleotide sequence ID" value="XM_009518473.1"/>
</dbReference>
<accession>G4YMW0</accession>
<dbReference type="AlphaFoldDB" id="G4YMW0"/>
<evidence type="ECO:0000313" key="2">
    <source>
        <dbReference type="EMBL" id="EGZ29493.1"/>
    </source>
</evidence>
<reference evidence="2 3" key="1">
    <citation type="journal article" date="2006" name="Science">
        <title>Phytophthora genome sequences uncover evolutionary origins and mechanisms of pathogenesis.</title>
        <authorList>
            <person name="Tyler B.M."/>
            <person name="Tripathy S."/>
            <person name="Zhang X."/>
            <person name="Dehal P."/>
            <person name="Jiang R.H."/>
            <person name="Aerts A."/>
            <person name="Arredondo F.D."/>
            <person name="Baxter L."/>
            <person name="Bensasson D."/>
            <person name="Beynon J.L."/>
            <person name="Chapman J."/>
            <person name="Damasceno C.M."/>
            <person name="Dorrance A.E."/>
            <person name="Dou D."/>
            <person name="Dickerman A.W."/>
            <person name="Dubchak I.L."/>
            <person name="Garbelotto M."/>
            <person name="Gijzen M."/>
            <person name="Gordon S.G."/>
            <person name="Govers F."/>
            <person name="Grunwald N.J."/>
            <person name="Huang W."/>
            <person name="Ivors K.L."/>
            <person name="Jones R.W."/>
            <person name="Kamoun S."/>
            <person name="Krampis K."/>
            <person name="Lamour K.H."/>
            <person name="Lee M.K."/>
            <person name="McDonald W.H."/>
            <person name="Medina M."/>
            <person name="Meijer H.J."/>
            <person name="Nordberg E.K."/>
            <person name="Maclean D.J."/>
            <person name="Ospina-Giraldo M.D."/>
            <person name="Morris P.F."/>
            <person name="Phuntumart V."/>
            <person name="Putnam N.H."/>
            <person name="Rash S."/>
            <person name="Rose J.K."/>
            <person name="Sakihama Y."/>
            <person name="Salamov A.A."/>
            <person name="Savidor A."/>
            <person name="Scheuring C.F."/>
            <person name="Smith B.M."/>
            <person name="Sobral B.W."/>
            <person name="Terry A."/>
            <person name="Torto-Alalibo T.A."/>
            <person name="Win J."/>
            <person name="Xu Z."/>
            <person name="Zhang H."/>
            <person name="Grigoriev I.V."/>
            <person name="Rokhsar D.S."/>
            <person name="Boore J.L."/>
        </authorList>
    </citation>
    <scope>NUCLEOTIDE SEQUENCE [LARGE SCALE GENOMIC DNA]</scope>
    <source>
        <strain evidence="2 3">P6497</strain>
    </source>
</reference>
<keyword evidence="3" id="KW-1185">Reference proteome</keyword>
<name>G4YMW0_PHYSP</name>
<dbReference type="GeneID" id="20654486"/>
<dbReference type="Proteomes" id="UP000002640">
    <property type="component" value="Unassembled WGS sequence"/>
</dbReference>
<feature type="region of interest" description="Disordered" evidence="1">
    <location>
        <begin position="1"/>
        <end position="21"/>
    </location>
</feature>
<evidence type="ECO:0000256" key="1">
    <source>
        <dbReference type="SAM" id="MobiDB-lite"/>
    </source>
</evidence>
<gene>
    <name evidence="2" type="ORF">PHYSODRAFT_474527</name>
</gene>